<name>A0ABP2K0M9_9LIST</name>
<proteinExistence type="predicted"/>
<dbReference type="Proteomes" id="UP000003412">
    <property type="component" value="Chromosome"/>
</dbReference>
<protein>
    <submittedName>
        <fullName evidence="1">Glycosyl transferase, group 2 family protein</fullName>
    </submittedName>
</protein>
<gene>
    <name evidence="1" type="ORF">NT05LM_1297</name>
</gene>
<sequence>KARLFYQAAEKETLLAEVNVVSSILGKLKRNRALKRKFKQGGVS</sequence>
<accession>A0ABP2K0M9</accession>
<evidence type="ECO:0000313" key="2">
    <source>
        <dbReference type="Proteomes" id="UP000003412"/>
    </source>
</evidence>
<dbReference type="GO" id="GO:0016740">
    <property type="term" value="F:transferase activity"/>
    <property type="evidence" value="ECO:0007669"/>
    <property type="project" value="UniProtKB-KW"/>
</dbReference>
<dbReference type="EMBL" id="ADXF01000527">
    <property type="protein sequence ID" value="EFR88118.1"/>
    <property type="molecule type" value="Genomic_DNA"/>
</dbReference>
<evidence type="ECO:0000313" key="1">
    <source>
        <dbReference type="EMBL" id="EFR88118.1"/>
    </source>
</evidence>
<keyword evidence="1" id="KW-0808">Transferase</keyword>
<organism evidence="1 2">
    <name type="scientific">Listeria marthii FSL S4-120</name>
    <dbReference type="NCBI Taxonomy" id="702457"/>
    <lineage>
        <taxon>Bacteria</taxon>
        <taxon>Bacillati</taxon>
        <taxon>Bacillota</taxon>
        <taxon>Bacilli</taxon>
        <taxon>Bacillales</taxon>
        <taxon>Listeriaceae</taxon>
        <taxon>Listeria</taxon>
    </lineage>
</organism>
<feature type="non-terminal residue" evidence="1">
    <location>
        <position position="1"/>
    </location>
</feature>
<reference evidence="1 2" key="1">
    <citation type="journal article" date="2010" name="Microbiol. Resour. Announc.">
        <title>Comparative genomics of the bacterial genus Listeria: Genome evolution is characterized by limited gene acquisition and limited gene loss.</title>
        <authorList>
            <person name="den Bakker H.C."/>
            <person name="Cummings C.A."/>
            <person name="Ferreira V."/>
            <person name="Vatta P."/>
            <person name="Orsi R.H."/>
            <person name="Degoricija L."/>
            <person name="Barker M."/>
            <person name="Petrauskene O."/>
            <person name="Furtado M.R."/>
            <person name="Wiedmann M."/>
        </authorList>
    </citation>
    <scope>NUCLEOTIDE SEQUENCE [LARGE SCALE GENOMIC DNA]</scope>
    <source>
        <strain evidence="1 2">FSL S4-120</strain>
    </source>
</reference>
<keyword evidence="2" id="KW-1185">Reference proteome</keyword>
<comment type="caution">
    <text evidence="1">The sequence shown here is derived from an EMBL/GenBank/DDBJ whole genome shotgun (WGS) entry which is preliminary data.</text>
</comment>